<dbReference type="OrthoDB" id="5335772at2759"/>
<keyword evidence="7" id="KW-1185">Reference proteome</keyword>
<protein>
    <recommendedName>
        <fullName evidence="8">ATRIP protein</fullName>
    </recommendedName>
</protein>
<keyword evidence="2" id="KW-0227">DNA damage</keyword>
<dbReference type="RefSeq" id="XP_013020500.1">
    <property type="nucleotide sequence ID" value="XM_013165046.1"/>
</dbReference>
<keyword evidence="3" id="KW-0539">Nucleus</keyword>
<sequence>MSSDDDLDFADINVNDIFQGVNLDELEKQAQQQVLSQKPAPASSPSVQTTLANPLNSQVPLSQGIDYGSLNADELQKQLLIRGGENAILRSNIAKQAEQNNLTLESLNRSIQQQQESYQKKLEELQKEIEYAKTKSLFHEREAQEAVESMKKLQRDAKSSTVSLGSSQRTSTDGFPSVDHLFPSASQADPAHKAKVTPKAGTLKKKRKISLPQHTEGTRPKESSAQHDTSFPIHSSNMIQELFVFQKREEILFLSRNLTNILNCYSVLFEEFKSFPPCVQLYESLCNCIYNSDLSSEYDDYQNSVIQAIASLFKLAVTNEVFGPLHGLVQLLEGLVFFDPDSCVLLLRAQIPALVGDSIMAIASRRDGISLKNLQPLAQFLRFYMPIVSDLAPSKFEEVAVQVRHEIFHQCLEFQESFVLMKEGILLLMSSMTVSYCASIKFVNTDETGRDLIFRLITTICQIFVEPTKEENDVYSIVKWKEIHRTILSLITNFLQKNRAITTEILRNCYPVISSFALGLCWYHHRLLSAMFDTADTADILMSIIRLLYLIAPADLSSRLMSAGNGLHSRFIYSLASCTFGDFENHLFGDDASETTSLGSHLLETCLSPEELEQLYNNF</sequence>
<dbReference type="InterPro" id="IPR018622">
    <property type="entry name" value="DNA_damage_chkpnt_Lcd1"/>
</dbReference>
<proteinExistence type="predicted"/>
<dbReference type="GO" id="GO:0031573">
    <property type="term" value="P:mitotic intra-S DNA damage checkpoint signaling"/>
    <property type="evidence" value="ECO:0007669"/>
    <property type="project" value="EnsemblFungi"/>
</dbReference>
<feature type="coiled-coil region" evidence="4">
    <location>
        <begin position="94"/>
        <end position="142"/>
    </location>
</feature>
<dbReference type="GeneID" id="25033168"/>
<evidence type="ECO:0000256" key="2">
    <source>
        <dbReference type="ARBA" id="ARBA00022763"/>
    </source>
</evidence>
<evidence type="ECO:0008006" key="8">
    <source>
        <dbReference type="Google" id="ProtNLM"/>
    </source>
</evidence>
<dbReference type="AlphaFoldDB" id="S9PTC1"/>
<evidence type="ECO:0000256" key="3">
    <source>
        <dbReference type="ARBA" id="ARBA00023242"/>
    </source>
</evidence>
<feature type="region of interest" description="Disordered" evidence="5">
    <location>
        <begin position="142"/>
        <end position="229"/>
    </location>
</feature>
<dbReference type="OMA" id="YCASIKF"/>
<dbReference type="Proteomes" id="UP000016088">
    <property type="component" value="Unassembled WGS sequence"/>
</dbReference>
<evidence type="ECO:0000313" key="7">
    <source>
        <dbReference type="Proteomes" id="UP000016088"/>
    </source>
</evidence>
<feature type="compositionally biased region" description="Polar residues" evidence="5">
    <location>
        <begin position="159"/>
        <end position="174"/>
    </location>
</feature>
<dbReference type="GO" id="GO:0140445">
    <property type="term" value="C:chromosome, telomeric repeat region"/>
    <property type="evidence" value="ECO:0007669"/>
    <property type="project" value="EnsemblFungi"/>
</dbReference>
<dbReference type="Pfam" id="PF09798">
    <property type="entry name" value="LCD1"/>
    <property type="match status" value="1"/>
</dbReference>
<accession>S9PTC1</accession>
<dbReference type="GO" id="GO:0070310">
    <property type="term" value="C:ATR-ATRIP complex"/>
    <property type="evidence" value="ECO:0007669"/>
    <property type="project" value="EnsemblFungi"/>
</dbReference>
<dbReference type="VEuPathDB" id="FungiDB:SOCG_04204"/>
<dbReference type="GO" id="GO:0000723">
    <property type="term" value="P:telomere maintenance"/>
    <property type="evidence" value="ECO:0007669"/>
    <property type="project" value="EnsemblFungi"/>
</dbReference>
<dbReference type="HOGENOM" id="CLU_444924_0_0_1"/>
<evidence type="ECO:0000256" key="4">
    <source>
        <dbReference type="SAM" id="Coils"/>
    </source>
</evidence>
<evidence type="ECO:0000256" key="1">
    <source>
        <dbReference type="ARBA" id="ARBA00004123"/>
    </source>
</evidence>
<gene>
    <name evidence="6" type="ORF">SOCG_04204</name>
</gene>
<dbReference type="EMBL" id="KE503208">
    <property type="protein sequence ID" value="EPX70753.1"/>
    <property type="molecule type" value="Genomic_DNA"/>
</dbReference>
<feature type="compositionally biased region" description="Basic and acidic residues" evidence="5">
    <location>
        <begin position="142"/>
        <end position="158"/>
    </location>
</feature>
<reference evidence="6 7" key="1">
    <citation type="journal article" date="2011" name="Science">
        <title>Comparative functional genomics of the fission yeasts.</title>
        <authorList>
            <person name="Rhind N."/>
            <person name="Chen Z."/>
            <person name="Yassour M."/>
            <person name="Thompson D.A."/>
            <person name="Haas B.J."/>
            <person name="Habib N."/>
            <person name="Wapinski I."/>
            <person name="Roy S."/>
            <person name="Lin M.F."/>
            <person name="Heiman D.I."/>
            <person name="Young S.K."/>
            <person name="Furuya K."/>
            <person name="Guo Y."/>
            <person name="Pidoux A."/>
            <person name="Chen H.M."/>
            <person name="Robbertse B."/>
            <person name="Goldberg J.M."/>
            <person name="Aoki K."/>
            <person name="Bayne E.H."/>
            <person name="Berlin A.M."/>
            <person name="Desjardins C.A."/>
            <person name="Dobbs E."/>
            <person name="Dukaj L."/>
            <person name="Fan L."/>
            <person name="FitzGerald M.G."/>
            <person name="French C."/>
            <person name="Gujja S."/>
            <person name="Hansen K."/>
            <person name="Keifenheim D."/>
            <person name="Levin J.Z."/>
            <person name="Mosher R.A."/>
            <person name="Mueller C.A."/>
            <person name="Pfiffner J."/>
            <person name="Priest M."/>
            <person name="Russ C."/>
            <person name="Smialowska A."/>
            <person name="Swoboda P."/>
            <person name="Sykes S.M."/>
            <person name="Vaughn M."/>
            <person name="Vengrova S."/>
            <person name="Yoder R."/>
            <person name="Zeng Q."/>
            <person name="Allshire R."/>
            <person name="Baulcombe D."/>
            <person name="Birren B.W."/>
            <person name="Brown W."/>
            <person name="Ekwall K."/>
            <person name="Kellis M."/>
            <person name="Leatherwood J."/>
            <person name="Levin H."/>
            <person name="Margalit H."/>
            <person name="Martienssen R."/>
            <person name="Nieduszynski C.A."/>
            <person name="Spatafora J.W."/>
            <person name="Friedman N."/>
            <person name="Dalgaard J.Z."/>
            <person name="Baumann P."/>
            <person name="Niki H."/>
            <person name="Regev A."/>
            <person name="Nusbaum C."/>
        </authorList>
    </citation>
    <scope>NUCLEOTIDE SEQUENCE [LARGE SCALE GENOMIC DNA]</scope>
    <source>
        <strain evidence="7">yFS286</strain>
    </source>
</reference>
<evidence type="ECO:0000313" key="6">
    <source>
        <dbReference type="EMBL" id="EPX70753.1"/>
    </source>
</evidence>
<feature type="compositionally biased region" description="Polar residues" evidence="5">
    <location>
        <begin position="43"/>
        <end position="52"/>
    </location>
</feature>
<name>S9PTC1_SCHOY</name>
<comment type="subcellular location">
    <subcellularLocation>
        <location evidence="1">Nucleus</location>
    </subcellularLocation>
</comment>
<evidence type="ECO:0000256" key="5">
    <source>
        <dbReference type="SAM" id="MobiDB-lite"/>
    </source>
</evidence>
<keyword evidence="4" id="KW-0175">Coiled coil</keyword>
<organism evidence="6 7">
    <name type="scientific">Schizosaccharomyces octosporus (strain yFS286)</name>
    <name type="common">Fission yeast</name>
    <name type="synonym">Octosporomyces octosporus</name>
    <dbReference type="NCBI Taxonomy" id="483514"/>
    <lineage>
        <taxon>Eukaryota</taxon>
        <taxon>Fungi</taxon>
        <taxon>Dikarya</taxon>
        <taxon>Ascomycota</taxon>
        <taxon>Taphrinomycotina</taxon>
        <taxon>Schizosaccharomycetes</taxon>
        <taxon>Schizosaccharomycetales</taxon>
        <taxon>Schizosaccharomycetaceae</taxon>
        <taxon>Schizosaccharomyces</taxon>
    </lineage>
</organism>
<feature type="region of interest" description="Disordered" evidence="5">
    <location>
        <begin position="30"/>
        <end position="52"/>
    </location>
</feature>
<feature type="compositionally biased region" description="Basic and acidic residues" evidence="5">
    <location>
        <begin position="216"/>
        <end position="225"/>
    </location>
</feature>